<keyword evidence="4" id="KW-1185">Reference proteome</keyword>
<dbReference type="PANTHER" id="PTHR42748">
    <property type="entry name" value="NITROGEN METABOLITE REPRESSION PROTEIN NMRA FAMILY MEMBER"/>
    <property type="match status" value="1"/>
</dbReference>
<sequence length="129" mass="14540">MAEMENAKTAFALFSLGAAGRQCGPLVIHVINDPELFKQFKIRGVTRDPTYDKDVMDSAVAVGAQYFILNTLSNTIEITRGKYQHIDHFDVKHDIEKYTRAQPLKSGFFIQNFTHNIAPRPLAMGHMSL</sequence>
<feature type="domain" description="NmrA-like" evidence="2">
    <location>
        <begin position="52"/>
        <end position="115"/>
    </location>
</feature>
<dbReference type="Gene3D" id="3.90.25.10">
    <property type="entry name" value="UDP-galactose 4-epimerase, domain 1"/>
    <property type="match status" value="1"/>
</dbReference>
<evidence type="ECO:0000313" key="4">
    <source>
        <dbReference type="Proteomes" id="UP000703661"/>
    </source>
</evidence>
<proteinExistence type="predicted"/>
<protein>
    <recommendedName>
        <fullName evidence="2">NmrA-like domain-containing protein</fullName>
    </recommendedName>
</protein>
<dbReference type="Gene3D" id="3.40.50.720">
    <property type="entry name" value="NAD(P)-binding Rossmann-like Domain"/>
    <property type="match status" value="1"/>
</dbReference>
<dbReference type="InterPro" id="IPR051164">
    <property type="entry name" value="NmrA-like_oxidored"/>
</dbReference>
<evidence type="ECO:0000256" key="1">
    <source>
        <dbReference type="ARBA" id="ARBA00022857"/>
    </source>
</evidence>
<evidence type="ECO:0000313" key="3">
    <source>
        <dbReference type="EMBL" id="KAG0007325.1"/>
    </source>
</evidence>
<name>A0A9P6MMK9_9FUNG</name>
<dbReference type="AlphaFoldDB" id="A0A9P6MMK9"/>
<dbReference type="PANTHER" id="PTHR42748:SF11">
    <property type="entry name" value="NMRA-LIKE DOMAIN-CONTAINING PROTEIN"/>
    <property type="match status" value="1"/>
</dbReference>
<keyword evidence="1" id="KW-0521">NADP</keyword>
<dbReference type="InterPro" id="IPR008030">
    <property type="entry name" value="NmrA-like"/>
</dbReference>
<gene>
    <name evidence="3" type="ORF">BGZ80_004804</name>
</gene>
<dbReference type="EMBL" id="JAAAID010002408">
    <property type="protein sequence ID" value="KAG0007325.1"/>
    <property type="molecule type" value="Genomic_DNA"/>
</dbReference>
<dbReference type="Proteomes" id="UP000703661">
    <property type="component" value="Unassembled WGS sequence"/>
</dbReference>
<dbReference type="Pfam" id="PF05368">
    <property type="entry name" value="NmrA"/>
    <property type="match status" value="1"/>
</dbReference>
<dbReference type="GO" id="GO:0005634">
    <property type="term" value="C:nucleus"/>
    <property type="evidence" value="ECO:0007669"/>
    <property type="project" value="TreeGrafter"/>
</dbReference>
<comment type="caution">
    <text evidence="3">The sequence shown here is derived from an EMBL/GenBank/DDBJ whole genome shotgun (WGS) entry which is preliminary data.</text>
</comment>
<evidence type="ECO:0000259" key="2">
    <source>
        <dbReference type="Pfam" id="PF05368"/>
    </source>
</evidence>
<organism evidence="3 4">
    <name type="scientific">Entomortierella chlamydospora</name>
    <dbReference type="NCBI Taxonomy" id="101097"/>
    <lineage>
        <taxon>Eukaryota</taxon>
        <taxon>Fungi</taxon>
        <taxon>Fungi incertae sedis</taxon>
        <taxon>Mucoromycota</taxon>
        <taxon>Mortierellomycotina</taxon>
        <taxon>Mortierellomycetes</taxon>
        <taxon>Mortierellales</taxon>
        <taxon>Mortierellaceae</taxon>
        <taxon>Entomortierella</taxon>
    </lineage>
</organism>
<accession>A0A9P6MMK9</accession>
<reference evidence="3" key="1">
    <citation type="journal article" date="2020" name="Fungal Divers.">
        <title>Resolving the Mortierellaceae phylogeny through synthesis of multi-gene phylogenetics and phylogenomics.</title>
        <authorList>
            <person name="Vandepol N."/>
            <person name="Liber J."/>
            <person name="Desiro A."/>
            <person name="Na H."/>
            <person name="Kennedy M."/>
            <person name="Barry K."/>
            <person name="Grigoriev I.V."/>
            <person name="Miller A.N."/>
            <person name="O'Donnell K."/>
            <person name="Stajich J.E."/>
            <person name="Bonito G."/>
        </authorList>
    </citation>
    <scope>NUCLEOTIDE SEQUENCE</scope>
    <source>
        <strain evidence="3">NRRL 2769</strain>
    </source>
</reference>